<evidence type="ECO:0000313" key="2">
    <source>
        <dbReference type="EMBL" id="KAG8171119.1"/>
    </source>
</evidence>
<name>A0AAV6TH09_9ARAC</name>
<evidence type="ECO:0000313" key="3">
    <source>
        <dbReference type="Proteomes" id="UP000827092"/>
    </source>
</evidence>
<feature type="region of interest" description="Disordered" evidence="1">
    <location>
        <begin position="16"/>
        <end position="38"/>
    </location>
</feature>
<gene>
    <name evidence="2" type="ORF">JTE90_015571</name>
</gene>
<evidence type="ECO:0000256" key="1">
    <source>
        <dbReference type="SAM" id="MobiDB-lite"/>
    </source>
</evidence>
<dbReference type="AlphaFoldDB" id="A0AAV6TH09"/>
<protein>
    <submittedName>
        <fullName evidence="2">Uncharacterized protein</fullName>
    </submittedName>
</protein>
<feature type="compositionally biased region" description="Basic and acidic residues" evidence="1">
    <location>
        <begin position="72"/>
        <end position="81"/>
    </location>
</feature>
<accession>A0AAV6TH09</accession>
<proteinExistence type="predicted"/>
<keyword evidence="3" id="KW-1185">Reference proteome</keyword>
<organism evidence="2 3">
    <name type="scientific">Oedothorax gibbosus</name>
    <dbReference type="NCBI Taxonomy" id="931172"/>
    <lineage>
        <taxon>Eukaryota</taxon>
        <taxon>Metazoa</taxon>
        <taxon>Ecdysozoa</taxon>
        <taxon>Arthropoda</taxon>
        <taxon>Chelicerata</taxon>
        <taxon>Arachnida</taxon>
        <taxon>Araneae</taxon>
        <taxon>Araneomorphae</taxon>
        <taxon>Entelegynae</taxon>
        <taxon>Araneoidea</taxon>
        <taxon>Linyphiidae</taxon>
        <taxon>Erigoninae</taxon>
        <taxon>Oedothorax</taxon>
    </lineage>
</organism>
<feature type="compositionally biased region" description="Acidic residues" evidence="1">
    <location>
        <begin position="150"/>
        <end position="165"/>
    </location>
</feature>
<reference evidence="2 3" key="1">
    <citation type="journal article" date="2022" name="Nat. Ecol. Evol.">
        <title>A masculinizing supergene underlies an exaggerated male reproductive morph in a spider.</title>
        <authorList>
            <person name="Hendrickx F."/>
            <person name="De Corte Z."/>
            <person name="Sonet G."/>
            <person name="Van Belleghem S.M."/>
            <person name="Kostlbacher S."/>
            <person name="Vangestel C."/>
        </authorList>
    </citation>
    <scope>NUCLEOTIDE SEQUENCE [LARGE SCALE GENOMIC DNA]</scope>
    <source>
        <strain evidence="2">W744_W776</strain>
    </source>
</reference>
<dbReference type="EMBL" id="JAFNEN010004394">
    <property type="protein sequence ID" value="KAG8171119.1"/>
    <property type="molecule type" value="Genomic_DNA"/>
</dbReference>
<feature type="region of interest" description="Disordered" evidence="1">
    <location>
        <begin position="56"/>
        <end position="165"/>
    </location>
</feature>
<feature type="compositionally biased region" description="Acidic residues" evidence="1">
    <location>
        <begin position="103"/>
        <end position="125"/>
    </location>
</feature>
<sequence>MILSFRNSCGRYKDAKKEQEVLDTARRNEKKRKLEKEKKVRELQAKKIKILENAQREVDSIESEVQSLKNKPCWEDKEGRKNMSKNSFKSLTTLRQRFRLNPEDENEEKEEAGEQDESSDDDDDKPMDFLEKDPKPEKEDTKSKLLKGSDDDDSEDEDIEWGSFSEDEDIEWGSFFKFIFF</sequence>
<comment type="caution">
    <text evidence="2">The sequence shown here is derived from an EMBL/GenBank/DDBJ whole genome shotgun (WGS) entry which is preliminary data.</text>
</comment>
<feature type="compositionally biased region" description="Basic and acidic residues" evidence="1">
    <location>
        <begin position="126"/>
        <end position="149"/>
    </location>
</feature>
<feature type="compositionally biased region" description="Polar residues" evidence="1">
    <location>
        <begin position="84"/>
        <end position="95"/>
    </location>
</feature>
<dbReference type="Proteomes" id="UP000827092">
    <property type="component" value="Unassembled WGS sequence"/>
</dbReference>